<accession>A0A2W4W997</accession>
<dbReference type="Proteomes" id="UP000249081">
    <property type="component" value="Unassembled WGS sequence"/>
</dbReference>
<evidence type="ECO:0000313" key="2">
    <source>
        <dbReference type="Proteomes" id="UP000249081"/>
    </source>
</evidence>
<gene>
    <name evidence="1" type="ORF">DCF17_14590</name>
</gene>
<dbReference type="EMBL" id="QBMN01000103">
    <property type="protein sequence ID" value="PZO38539.1"/>
    <property type="molecule type" value="Genomic_DNA"/>
</dbReference>
<reference evidence="2" key="1">
    <citation type="submission" date="2018-04" db="EMBL/GenBank/DDBJ databases">
        <authorList>
            <person name="Cornet L."/>
        </authorList>
    </citation>
    <scope>NUCLEOTIDE SEQUENCE [LARGE SCALE GENOMIC DNA]</scope>
</reference>
<protein>
    <submittedName>
        <fullName evidence="1">Uncharacterized protein</fullName>
    </submittedName>
</protein>
<name>A0A2W4W997_9CYAN</name>
<comment type="caution">
    <text evidence="1">The sequence shown here is derived from an EMBL/GenBank/DDBJ whole genome shotgun (WGS) entry which is preliminary data.</text>
</comment>
<dbReference type="AlphaFoldDB" id="A0A2W4W997"/>
<evidence type="ECO:0000313" key="1">
    <source>
        <dbReference type="EMBL" id="PZO38539.1"/>
    </source>
</evidence>
<proteinExistence type="predicted"/>
<reference evidence="1 2" key="2">
    <citation type="submission" date="2018-06" db="EMBL/GenBank/DDBJ databases">
        <title>Metagenomic assembly of (sub)arctic Cyanobacteria and their associated microbiome from non-axenic cultures.</title>
        <authorList>
            <person name="Baurain D."/>
        </authorList>
    </citation>
    <scope>NUCLEOTIDE SEQUENCE [LARGE SCALE GENOMIC DNA]</scope>
    <source>
        <strain evidence="1">ULC041bin1</strain>
    </source>
</reference>
<organism evidence="1 2">
    <name type="scientific">Shackletoniella antarctica</name>
    <dbReference type="NCBI Taxonomy" id="268115"/>
    <lineage>
        <taxon>Bacteria</taxon>
        <taxon>Bacillati</taxon>
        <taxon>Cyanobacteriota</taxon>
        <taxon>Cyanophyceae</taxon>
        <taxon>Oculatellales</taxon>
        <taxon>Oculatellaceae</taxon>
        <taxon>Shackletoniella</taxon>
    </lineage>
</organism>
<sequence length="223" mass="25465">MANLLSLAWLFLLSLSIVFIFFSGSWALFTFILSCVFLAVWSSTPEAKAIIAKQAAETKSTGLKDIEASEKSENDFQQFSKDPINTKVTKIASISADTKAKILSKARSDWPNDFGMQKHTFDNQVKAYLELKNLHSSLESSEIVDQIFSSALSNWENDYEMQIHKVKSQFEAALKLTNYKNQNIPEETLTQIRHKAFRDWPDDYEMQLHTLKEQVAAWLSLNN</sequence>